<dbReference type="AlphaFoldDB" id="A0A1R1X4P7"/>
<gene>
    <name evidence="3" type="ORF">AYI70_g10836</name>
</gene>
<feature type="compositionally biased region" description="Basic residues" evidence="1">
    <location>
        <begin position="281"/>
        <end position="300"/>
    </location>
</feature>
<reference evidence="3 4" key="1">
    <citation type="submission" date="2017-01" db="EMBL/GenBank/DDBJ databases">
        <authorList>
            <person name="Mah S.A."/>
            <person name="Swanson W.J."/>
            <person name="Moy G.W."/>
            <person name="Vacquier V.D."/>
        </authorList>
    </citation>
    <scope>NUCLEOTIDE SEQUENCE [LARGE SCALE GENOMIC DNA]</scope>
    <source>
        <strain evidence="3 4">GSMNP</strain>
    </source>
</reference>
<organism evidence="3 4">
    <name type="scientific">Smittium culicis</name>
    <dbReference type="NCBI Taxonomy" id="133412"/>
    <lineage>
        <taxon>Eukaryota</taxon>
        <taxon>Fungi</taxon>
        <taxon>Fungi incertae sedis</taxon>
        <taxon>Zoopagomycota</taxon>
        <taxon>Kickxellomycotina</taxon>
        <taxon>Harpellomycetes</taxon>
        <taxon>Harpellales</taxon>
        <taxon>Legeriomycetaceae</taxon>
        <taxon>Smittium</taxon>
    </lineage>
</organism>
<evidence type="ECO:0000256" key="1">
    <source>
        <dbReference type="SAM" id="MobiDB-lite"/>
    </source>
</evidence>
<sequence>MSCYPNNSYSSNESEGLKSAFGNATFMDYLIMKENRPKLKSCAPFYQNPKSRNKKDKISQLHQNAESFRAGFPRKAYLDYKSHFNKKIQNYGEFRNDDNYERHKHDNYAQNFDSYNNRNIYYNEQNVRNSEIPLSYLLKRKKVMSKRVNGRSMGNSDVYGDIISEDDISDYAYGRHGRSKVLNDNSYFLDRSNADRNNYKNRFIGENSKNRAHIGRKSIENKSYGSVPENFSNSLHDLESYNIASKKVLPISNYLKSDSSKENKRNSKEIKKSKPPILKARLLKKKKSSSSKSHNHSKKKSIPELNKKDKGVEKKRSSHKLKEKKSKESIQSSKRKSEKKHKSYGKDFNYNKKEKSLADINDFGYFNPAESKYNNDIDIDYNQTREIGQDNQKRVLCCFNKPLVSNIAWIIVIIIIVLLILYFKKSLN</sequence>
<feature type="region of interest" description="Disordered" evidence="1">
    <location>
        <begin position="257"/>
        <end position="347"/>
    </location>
</feature>
<feature type="transmembrane region" description="Helical" evidence="2">
    <location>
        <begin position="403"/>
        <end position="423"/>
    </location>
</feature>
<comment type="caution">
    <text evidence="3">The sequence shown here is derived from an EMBL/GenBank/DDBJ whole genome shotgun (WGS) entry which is preliminary data.</text>
</comment>
<dbReference type="OrthoDB" id="5678229at2759"/>
<feature type="compositionally biased region" description="Basic and acidic residues" evidence="1">
    <location>
        <begin position="258"/>
        <end position="272"/>
    </location>
</feature>
<dbReference type="Proteomes" id="UP000187283">
    <property type="component" value="Unassembled WGS sequence"/>
</dbReference>
<protein>
    <submittedName>
        <fullName evidence="3">Uncharacterized protein</fullName>
    </submittedName>
</protein>
<feature type="compositionally biased region" description="Basic residues" evidence="1">
    <location>
        <begin position="333"/>
        <end position="343"/>
    </location>
</feature>
<evidence type="ECO:0000313" key="4">
    <source>
        <dbReference type="Proteomes" id="UP000187283"/>
    </source>
</evidence>
<proteinExistence type="predicted"/>
<feature type="compositionally biased region" description="Basic and acidic residues" evidence="1">
    <location>
        <begin position="301"/>
        <end position="315"/>
    </location>
</feature>
<keyword evidence="4" id="KW-1185">Reference proteome</keyword>
<name>A0A1R1X4P7_9FUNG</name>
<evidence type="ECO:0000256" key="2">
    <source>
        <dbReference type="SAM" id="Phobius"/>
    </source>
</evidence>
<keyword evidence="2" id="KW-0472">Membrane</keyword>
<evidence type="ECO:0000313" key="3">
    <source>
        <dbReference type="EMBL" id="OMJ09603.1"/>
    </source>
</evidence>
<keyword evidence="2" id="KW-1133">Transmembrane helix</keyword>
<dbReference type="EMBL" id="LSSN01005385">
    <property type="protein sequence ID" value="OMJ09603.1"/>
    <property type="molecule type" value="Genomic_DNA"/>
</dbReference>
<keyword evidence="2" id="KW-0812">Transmembrane</keyword>
<accession>A0A1R1X4P7</accession>